<comment type="caution">
    <text evidence="2">The sequence shown here is derived from an EMBL/GenBank/DDBJ whole genome shotgun (WGS) entry which is preliminary data.</text>
</comment>
<dbReference type="InterPro" id="IPR054252">
    <property type="entry name" value="Pam3_gp18"/>
</dbReference>
<gene>
    <name evidence="2" type="ORF">HK17_06760</name>
</gene>
<evidence type="ECO:0000259" key="1">
    <source>
        <dbReference type="Pfam" id="PF22479"/>
    </source>
</evidence>
<proteinExistence type="predicted"/>
<dbReference type="EMBL" id="JOPA01000019">
    <property type="protein sequence ID" value="OUI93970.1"/>
    <property type="molecule type" value="Genomic_DNA"/>
</dbReference>
<dbReference type="Proteomes" id="UP000194641">
    <property type="component" value="Unassembled WGS sequence"/>
</dbReference>
<protein>
    <recommendedName>
        <fullName evidence="1">Cyanophage baseplate Pam3 plug gp18 domain-containing protein</fullName>
    </recommendedName>
</protein>
<evidence type="ECO:0000313" key="3">
    <source>
        <dbReference type="Proteomes" id="UP000194641"/>
    </source>
</evidence>
<reference evidence="3" key="1">
    <citation type="submission" date="2014-06" db="EMBL/GenBank/DDBJ databases">
        <authorList>
            <person name="Winans N.J."/>
            <person name="Newell P.D."/>
            <person name="Douglas A.E."/>
        </authorList>
    </citation>
    <scope>NUCLEOTIDE SEQUENCE [LARGE SCALE GENOMIC DNA]</scope>
</reference>
<name>A0A252AUF2_9PROT</name>
<dbReference type="AlphaFoldDB" id="A0A252AUF2"/>
<accession>A0A252AUF2</accession>
<sequence>MITALSDNSLLMVPLAAIPAQMLRVTLSGQTVQIALRQRSTGLYADFWLGNARVLSGVLCQDRTWLARDAATDLPGDFTFADSQGTQDPDYQALGNRCLLFYRAGWVA</sequence>
<organism evidence="2 3">
    <name type="scientific">Acetobacter indonesiensis</name>
    <dbReference type="NCBI Taxonomy" id="104101"/>
    <lineage>
        <taxon>Bacteria</taxon>
        <taxon>Pseudomonadati</taxon>
        <taxon>Pseudomonadota</taxon>
        <taxon>Alphaproteobacteria</taxon>
        <taxon>Acetobacterales</taxon>
        <taxon>Acetobacteraceae</taxon>
        <taxon>Acetobacter</taxon>
    </lineage>
</organism>
<evidence type="ECO:0000313" key="2">
    <source>
        <dbReference type="EMBL" id="OUI93970.1"/>
    </source>
</evidence>
<feature type="domain" description="Cyanophage baseplate Pam3 plug gp18" evidence="1">
    <location>
        <begin position="13"/>
        <end position="103"/>
    </location>
</feature>
<dbReference type="Pfam" id="PF22479">
    <property type="entry name" value="Pam3_gp18"/>
    <property type="match status" value="1"/>
</dbReference>
<dbReference type="RefSeq" id="WP_086659379.1">
    <property type="nucleotide sequence ID" value="NZ_JBJJWX010000001.1"/>
</dbReference>